<sequence>MTSMHDRPEVVLTGFTSKTVPHSRLSEEDLKKLRELKAVSISGNRHGYALKAGDTSGVIQLSRVRLVLQPKLPVEGRRLIHWLCYANRQPEPNETLRNWPIGRDGYAGLVPAALLNECRQLLEQGLRRDYVLRRSVDTTLRGRLDVEAQATRCYGAVNRLHLQTFEYEDGSWENLVCGAALTVASQRSTDPRQTQMLLETAARFPTLRQPMEALSLLARAQYTQLNLHYRPAHAWARMVLGGGGVTDLLNPYGNGAKSLLLRLDRLWENVVQRMAVDAATELGGRAARMEEGKIVTSGGIGDRKPPFRPDVLMAFPPLAEGTGQSRFLAVDAKYKGYAEKNVDSTDRHQLLTYIVGYTDPDHPVALVVYPSPQGAVHRNLRIEGPRGLMGIIKVLGLDTRLAPKDAAEPLRRSMAAFASANSL</sequence>
<evidence type="ECO:0000313" key="1">
    <source>
        <dbReference type="EMBL" id="MBO8197759.1"/>
    </source>
</evidence>
<accession>A0ABS3XQU2</accession>
<organism evidence="1 2">
    <name type="scientific">Streptomyces smyrnaeus</name>
    <dbReference type="NCBI Taxonomy" id="1387713"/>
    <lineage>
        <taxon>Bacteria</taxon>
        <taxon>Bacillati</taxon>
        <taxon>Actinomycetota</taxon>
        <taxon>Actinomycetes</taxon>
        <taxon>Kitasatosporales</taxon>
        <taxon>Streptomycetaceae</taxon>
        <taxon>Streptomyces</taxon>
    </lineage>
</organism>
<dbReference type="InterPro" id="IPR019292">
    <property type="entry name" value="McrC"/>
</dbReference>
<name>A0ABS3XQU2_9ACTN</name>
<dbReference type="Proteomes" id="UP000721954">
    <property type="component" value="Unassembled WGS sequence"/>
</dbReference>
<proteinExistence type="predicted"/>
<reference evidence="1 2" key="1">
    <citation type="submission" date="2021-02" db="EMBL/GenBank/DDBJ databases">
        <title>Streptomyces spirodelae sp. nov., isolated from duckweed.</title>
        <authorList>
            <person name="Saimee Y."/>
            <person name="Duangmal K."/>
        </authorList>
    </citation>
    <scope>NUCLEOTIDE SEQUENCE [LARGE SCALE GENOMIC DNA]</scope>
    <source>
        <strain evidence="1 2">DSM 42105</strain>
    </source>
</reference>
<comment type="caution">
    <text evidence="1">The sequence shown here is derived from an EMBL/GenBank/DDBJ whole genome shotgun (WGS) entry which is preliminary data.</text>
</comment>
<gene>
    <name evidence="1" type="ORF">JW613_05510</name>
</gene>
<dbReference type="PANTHER" id="PTHR38733:SF1">
    <property type="entry name" value="TYPE IV METHYL-DIRECTED RESTRICTION ENZYME ECOKMCRBC"/>
    <property type="match status" value="1"/>
</dbReference>
<dbReference type="EMBL" id="JAFFZM010000002">
    <property type="protein sequence ID" value="MBO8197759.1"/>
    <property type="molecule type" value="Genomic_DNA"/>
</dbReference>
<keyword evidence="2" id="KW-1185">Reference proteome</keyword>
<dbReference type="PANTHER" id="PTHR38733">
    <property type="entry name" value="PROTEIN MCRC"/>
    <property type="match status" value="1"/>
</dbReference>
<evidence type="ECO:0000313" key="2">
    <source>
        <dbReference type="Proteomes" id="UP000721954"/>
    </source>
</evidence>
<protein>
    <submittedName>
        <fullName evidence="1">PE-PGRS family protein</fullName>
    </submittedName>
</protein>
<dbReference type="Pfam" id="PF10117">
    <property type="entry name" value="McrBC"/>
    <property type="match status" value="1"/>
</dbReference>